<feature type="compositionally biased region" description="Basic and acidic residues" evidence="1">
    <location>
        <begin position="22"/>
        <end position="39"/>
    </location>
</feature>
<sequence length="39" mass="4545">MPRLNKRQRGMSPEQARGRVRLMGERSGEGKIFQEEMTP</sequence>
<evidence type="ECO:0000313" key="3">
    <source>
        <dbReference type="Proteomes" id="UP000011717"/>
    </source>
</evidence>
<name>M2U2X2_9SPHN</name>
<evidence type="ECO:0000256" key="1">
    <source>
        <dbReference type="SAM" id="MobiDB-lite"/>
    </source>
</evidence>
<organism evidence="2 3">
    <name type="scientific">Pacificimonas flava</name>
    <dbReference type="NCBI Taxonomy" id="1234595"/>
    <lineage>
        <taxon>Bacteria</taxon>
        <taxon>Pseudomonadati</taxon>
        <taxon>Pseudomonadota</taxon>
        <taxon>Alphaproteobacteria</taxon>
        <taxon>Sphingomonadales</taxon>
        <taxon>Sphingosinicellaceae</taxon>
        <taxon>Pacificimonas</taxon>
    </lineage>
</organism>
<keyword evidence="3" id="KW-1185">Reference proteome</keyword>
<dbReference type="AlphaFoldDB" id="M2U2X2"/>
<proteinExistence type="predicted"/>
<accession>M2U2X2</accession>
<protein>
    <submittedName>
        <fullName evidence="2">Uncharacterized protein</fullName>
    </submittedName>
</protein>
<feature type="region of interest" description="Disordered" evidence="1">
    <location>
        <begin position="1"/>
        <end position="39"/>
    </location>
</feature>
<reference evidence="2 3" key="1">
    <citation type="journal article" date="2013" name="Genome Announc.">
        <title>Draft Genome Sequence of Strain JLT2015T, Belonging to the Family Sphingomonadaceae of the Alphaproteobacteria.</title>
        <authorList>
            <person name="Tang K."/>
            <person name="Liu K."/>
            <person name="Li S."/>
            <person name="Jiao N."/>
        </authorList>
    </citation>
    <scope>NUCLEOTIDE SEQUENCE [LARGE SCALE GENOMIC DNA]</scope>
    <source>
        <strain evidence="2 3">JLT2015</strain>
    </source>
</reference>
<evidence type="ECO:0000313" key="2">
    <source>
        <dbReference type="EMBL" id="EMD82317.1"/>
    </source>
</evidence>
<gene>
    <name evidence="2" type="ORF">C725_2355</name>
</gene>
<comment type="caution">
    <text evidence="2">The sequence shown here is derived from an EMBL/GenBank/DDBJ whole genome shotgun (WGS) entry which is preliminary data.</text>
</comment>
<dbReference type="EMBL" id="AMRV01000008">
    <property type="protein sequence ID" value="EMD82317.1"/>
    <property type="molecule type" value="Genomic_DNA"/>
</dbReference>
<dbReference type="Proteomes" id="UP000011717">
    <property type="component" value="Unassembled WGS sequence"/>
</dbReference>